<feature type="region of interest" description="Disordered" evidence="2">
    <location>
        <begin position="237"/>
        <end position="336"/>
    </location>
</feature>
<dbReference type="GeneID" id="114432208"/>
<keyword evidence="3" id="KW-1185">Reference proteome</keyword>
<sequence length="336" mass="37997">MALSSPSRNHIPSGRQLPRTPPLNDFSPSDFEEKQPVEAELRNNEELDLSSLKTEPEWSMLKGMKGYQMTTDDLDFITKLKKEQLIKKLKKDLEDVQKLLKKETTALEMACASRDKVQAELNKLLSSEDIIMRVNVVFKVISLQVNLKGMNARSLLDMVTVEDIQRTVEQKKSELTRMRKIKEERRRKEAEERGVIEKQITSEQVKIQELMRELSNLKSELAQEKEVSKSLKKLLPTQEAAGDHPSGQGNKSKQRRGGKNAADKPARSKNAHRKAEETQEEPKQSKAKESVPAVRGRGKAATPVEAPSHSRRGAAADVAPETVHGLRRSKRIANRR</sequence>
<dbReference type="AlphaFoldDB" id="A0A6P7HJV9"/>
<evidence type="ECO:0000256" key="1">
    <source>
        <dbReference type="SAM" id="Coils"/>
    </source>
</evidence>
<dbReference type="RefSeq" id="XP_028255875.1">
    <property type="nucleotide sequence ID" value="XM_028400074.1"/>
</dbReference>
<feature type="coiled-coil region" evidence="1">
    <location>
        <begin position="161"/>
        <end position="234"/>
    </location>
</feature>
<feature type="compositionally biased region" description="Basic and acidic residues" evidence="2">
    <location>
        <begin position="31"/>
        <end position="45"/>
    </location>
</feature>
<dbReference type="InParanoid" id="A0A6P7HJV9"/>
<name>A0A6P7HJV9_9TELE</name>
<gene>
    <name evidence="4" type="primary">LOC114432208</name>
</gene>
<keyword evidence="1" id="KW-0175">Coiled coil</keyword>
<proteinExistence type="predicted"/>
<evidence type="ECO:0000313" key="4">
    <source>
        <dbReference type="RefSeq" id="XP_028255875.1"/>
    </source>
</evidence>
<dbReference type="Proteomes" id="UP000515145">
    <property type="component" value="Chromosome 2"/>
</dbReference>
<evidence type="ECO:0000313" key="3">
    <source>
        <dbReference type="Proteomes" id="UP000515145"/>
    </source>
</evidence>
<accession>A0A6P7HJV9</accession>
<feature type="compositionally biased region" description="Polar residues" evidence="2">
    <location>
        <begin position="1"/>
        <end position="10"/>
    </location>
</feature>
<organism evidence="3 4">
    <name type="scientific">Parambassis ranga</name>
    <name type="common">Indian glassy fish</name>
    <dbReference type="NCBI Taxonomy" id="210632"/>
    <lineage>
        <taxon>Eukaryota</taxon>
        <taxon>Metazoa</taxon>
        <taxon>Chordata</taxon>
        <taxon>Craniata</taxon>
        <taxon>Vertebrata</taxon>
        <taxon>Euteleostomi</taxon>
        <taxon>Actinopterygii</taxon>
        <taxon>Neopterygii</taxon>
        <taxon>Teleostei</taxon>
        <taxon>Neoteleostei</taxon>
        <taxon>Acanthomorphata</taxon>
        <taxon>Ovalentaria</taxon>
        <taxon>Ambassidae</taxon>
        <taxon>Parambassis</taxon>
    </lineage>
</organism>
<protein>
    <submittedName>
        <fullName evidence="4">Plectin-like</fullName>
    </submittedName>
</protein>
<feature type="region of interest" description="Disordered" evidence="2">
    <location>
        <begin position="1"/>
        <end position="49"/>
    </location>
</feature>
<feature type="compositionally biased region" description="Basic residues" evidence="2">
    <location>
        <begin position="325"/>
        <end position="336"/>
    </location>
</feature>
<feature type="compositionally biased region" description="Basic and acidic residues" evidence="2">
    <location>
        <begin position="273"/>
        <end position="289"/>
    </location>
</feature>
<reference evidence="4" key="1">
    <citation type="submission" date="2025-08" db="UniProtKB">
        <authorList>
            <consortium name="RefSeq"/>
        </authorList>
    </citation>
    <scope>IDENTIFICATION</scope>
</reference>
<evidence type="ECO:0000256" key="2">
    <source>
        <dbReference type="SAM" id="MobiDB-lite"/>
    </source>
</evidence>
<feature type="coiled-coil region" evidence="1">
    <location>
        <begin position="79"/>
        <end position="106"/>
    </location>
</feature>
<dbReference type="OrthoDB" id="8964991at2759"/>